<dbReference type="Pfam" id="PF05699">
    <property type="entry name" value="Dimer_Tnp_hAT"/>
    <property type="match status" value="1"/>
</dbReference>
<feature type="domain" description="HAT C-terminal dimerisation" evidence="2">
    <location>
        <begin position="231"/>
        <end position="277"/>
    </location>
</feature>
<organism evidence="3">
    <name type="scientific">Saccharum spontaneum</name>
    <name type="common">Wild sugarcane</name>
    <dbReference type="NCBI Taxonomy" id="62335"/>
    <lineage>
        <taxon>Eukaryota</taxon>
        <taxon>Viridiplantae</taxon>
        <taxon>Streptophyta</taxon>
        <taxon>Embryophyta</taxon>
        <taxon>Tracheophyta</taxon>
        <taxon>Spermatophyta</taxon>
        <taxon>Magnoliopsida</taxon>
        <taxon>Liliopsida</taxon>
        <taxon>Poales</taxon>
        <taxon>Poaceae</taxon>
        <taxon>PACMAD clade</taxon>
        <taxon>Panicoideae</taxon>
        <taxon>Andropogonodae</taxon>
        <taxon>Andropogoneae</taxon>
        <taxon>Saccharinae</taxon>
        <taxon>Saccharum</taxon>
        <taxon>Saccharum officinarum species complex</taxon>
    </lineage>
</organism>
<reference evidence="3" key="1">
    <citation type="submission" date="2018-04" db="EMBL/GenBank/DDBJ databases">
        <title>Comparative Analysis of Homologous Sequences of Saccharum officinarum and Saccharum spontaneum Reveals Independent Polyploidization Events.</title>
        <authorList>
            <person name="Sharma A."/>
            <person name="Song J."/>
            <person name="Lin Q."/>
            <person name="Singh R."/>
            <person name="Ramos N."/>
            <person name="Wang K."/>
            <person name="Zhang J."/>
            <person name="Ming R."/>
            <person name="Yu Q."/>
        </authorList>
    </citation>
    <scope>NUCLEOTIDE SEQUENCE</scope>
</reference>
<dbReference type="PANTHER" id="PTHR11697:SF230">
    <property type="entry name" value="ZINC FINGER, MYM DOMAIN CONTAINING 1"/>
    <property type="match status" value="1"/>
</dbReference>
<dbReference type="InterPro" id="IPR055298">
    <property type="entry name" value="AtLOH3-like"/>
</dbReference>
<proteinExistence type="predicted"/>
<name>A0A678T6B5_SACSP</name>
<dbReference type="InterPro" id="IPR012337">
    <property type="entry name" value="RNaseH-like_sf"/>
</dbReference>
<sequence>MPLQPQPPPPLPPPDKDDNEDQAGIGGEAPASSICNLQEIPLVDKEWSRSRTMDDALRFSWDRWILPCHRSRLLWRCSSPRRGSLNSSTSPWHKVSKCFLNPSASIIYIKKEMQPCLKKYGLPAKAKKLVIKFFSASSSNFSMKLTEFNDRFSEINSQLLTNIAAFSLKNSFAAFESLMELAKAYPDDFDPSDLDDLIIDLNLYIDNLRADARFAQVATISELGKMMVDTSKHLSFPLVYRLLKLVLVLPIATASVERIFSAVKIVKTDLRNRIGDGFMNDCIVSFVEQEFLHAISK</sequence>
<feature type="region of interest" description="Disordered" evidence="1">
    <location>
        <begin position="1"/>
        <end position="29"/>
    </location>
</feature>
<evidence type="ECO:0000256" key="1">
    <source>
        <dbReference type="SAM" id="MobiDB-lite"/>
    </source>
</evidence>
<gene>
    <name evidence="3" type="ORF">SS52A01_000003</name>
</gene>
<feature type="compositionally biased region" description="Pro residues" evidence="1">
    <location>
        <begin position="1"/>
        <end position="13"/>
    </location>
</feature>
<dbReference type="PANTHER" id="PTHR11697">
    <property type="entry name" value="GENERAL TRANSCRIPTION FACTOR 2-RELATED ZINC FINGER PROTEIN"/>
    <property type="match status" value="1"/>
</dbReference>
<evidence type="ECO:0000259" key="2">
    <source>
        <dbReference type="Pfam" id="PF05699"/>
    </source>
</evidence>
<protein>
    <submittedName>
        <fullName evidence="3">Zinc finger MYM-type protein 1-like isoform X2</fullName>
    </submittedName>
</protein>
<accession>A0A678T6B5</accession>
<dbReference type="SUPFAM" id="SSF53098">
    <property type="entry name" value="Ribonuclease H-like"/>
    <property type="match status" value="1"/>
</dbReference>
<dbReference type="InterPro" id="IPR008906">
    <property type="entry name" value="HATC_C_dom"/>
</dbReference>
<dbReference type="EMBL" id="MH182528">
    <property type="protein sequence ID" value="AWA44844.1"/>
    <property type="molecule type" value="Genomic_DNA"/>
</dbReference>
<evidence type="ECO:0000313" key="3">
    <source>
        <dbReference type="EMBL" id="AWA44844.1"/>
    </source>
</evidence>
<dbReference type="GO" id="GO:0046983">
    <property type="term" value="F:protein dimerization activity"/>
    <property type="evidence" value="ECO:0007669"/>
    <property type="project" value="InterPro"/>
</dbReference>
<dbReference type="AlphaFoldDB" id="A0A678T6B5"/>